<evidence type="ECO:0000313" key="1">
    <source>
        <dbReference type="EMBL" id="KAH9298682.1"/>
    </source>
</evidence>
<reference evidence="1 2" key="1">
    <citation type="journal article" date="2021" name="Nat. Plants">
        <title>The Taxus genome provides insights into paclitaxel biosynthesis.</title>
        <authorList>
            <person name="Xiong X."/>
            <person name="Gou J."/>
            <person name="Liao Q."/>
            <person name="Li Y."/>
            <person name="Zhou Q."/>
            <person name="Bi G."/>
            <person name="Li C."/>
            <person name="Du R."/>
            <person name="Wang X."/>
            <person name="Sun T."/>
            <person name="Guo L."/>
            <person name="Liang H."/>
            <person name="Lu P."/>
            <person name="Wu Y."/>
            <person name="Zhang Z."/>
            <person name="Ro D.K."/>
            <person name="Shang Y."/>
            <person name="Huang S."/>
            <person name="Yan J."/>
        </authorList>
    </citation>
    <scope>NUCLEOTIDE SEQUENCE [LARGE SCALE GENOMIC DNA]</scope>
    <source>
        <strain evidence="1">Ta-2019</strain>
    </source>
</reference>
<organism evidence="1 2">
    <name type="scientific">Taxus chinensis</name>
    <name type="common">Chinese yew</name>
    <name type="synonym">Taxus wallichiana var. chinensis</name>
    <dbReference type="NCBI Taxonomy" id="29808"/>
    <lineage>
        <taxon>Eukaryota</taxon>
        <taxon>Viridiplantae</taxon>
        <taxon>Streptophyta</taxon>
        <taxon>Embryophyta</taxon>
        <taxon>Tracheophyta</taxon>
        <taxon>Spermatophyta</taxon>
        <taxon>Pinopsida</taxon>
        <taxon>Pinidae</taxon>
        <taxon>Conifers II</taxon>
        <taxon>Cupressales</taxon>
        <taxon>Taxaceae</taxon>
        <taxon>Taxus</taxon>
    </lineage>
</organism>
<evidence type="ECO:0000313" key="2">
    <source>
        <dbReference type="Proteomes" id="UP000824469"/>
    </source>
</evidence>
<dbReference type="EMBL" id="JAHRHJ020000010">
    <property type="protein sequence ID" value="KAH9298682.1"/>
    <property type="molecule type" value="Genomic_DNA"/>
</dbReference>
<dbReference type="Proteomes" id="UP000824469">
    <property type="component" value="Unassembled WGS sequence"/>
</dbReference>
<feature type="non-terminal residue" evidence="1">
    <location>
        <position position="117"/>
    </location>
</feature>
<comment type="caution">
    <text evidence="1">The sequence shown here is derived from an EMBL/GenBank/DDBJ whole genome shotgun (WGS) entry which is preliminary data.</text>
</comment>
<proteinExistence type="predicted"/>
<protein>
    <submittedName>
        <fullName evidence="1">Uncharacterized protein</fullName>
    </submittedName>
</protein>
<gene>
    <name evidence="1" type="ORF">KI387_030364</name>
</gene>
<name>A0AA38CDD7_TAXCH</name>
<keyword evidence="2" id="KW-1185">Reference proteome</keyword>
<dbReference type="AlphaFoldDB" id="A0AA38CDD7"/>
<feature type="non-terminal residue" evidence="1">
    <location>
        <position position="1"/>
    </location>
</feature>
<sequence>LVTTFPIPPSHLIPYSNIDTYDIGQSSTSHPSSTTPSTLSISTHTIVIISPIVSDPISNVDPLTEAPITPASSATPNKILDTAIQHDNVSTDDSDDKFDFVELTDDKLYNLNFTPIQ</sequence>
<accession>A0AA38CDD7</accession>